<feature type="chain" id="PRO_5034933069" evidence="2">
    <location>
        <begin position="21"/>
        <end position="90"/>
    </location>
</feature>
<feature type="signal peptide" evidence="2">
    <location>
        <begin position="1"/>
        <end position="20"/>
    </location>
</feature>
<dbReference type="AlphaFoldDB" id="A0A8H6Y9E4"/>
<evidence type="ECO:0000256" key="1">
    <source>
        <dbReference type="SAM" id="MobiDB-lite"/>
    </source>
</evidence>
<accession>A0A8H6Y9E4</accession>
<reference evidence="3" key="1">
    <citation type="submission" date="2020-05" db="EMBL/GenBank/DDBJ databases">
        <title>Mycena genomes resolve the evolution of fungal bioluminescence.</title>
        <authorList>
            <person name="Tsai I.J."/>
        </authorList>
    </citation>
    <scope>NUCLEOTIDE SEQUENCE</scope>
    <source>
        <strain evidence="3">CCC161011</strain>
    </source>
</reference>
<proteinExistence type="predicted"/>
<feature type="compositionally biased region" description="Low complexity" evidence="1">
    <location>
        <begin position="50"/>
        <end position="67"/>
    </location>
</feature>
<evidence type="ECO:0000313" key="3">
    <source>
        <dbReference type="EMBL" id="KAF7356805.1"/>
    </source>
</evidence>
<sequence>MFSKLISAVALTVLAGRALAADPIVTINTFNVTIGPDGKHSTLVLPPPTSSTSTSPPSPSLRPATPTALWPGMRLMRARRTTRLATARTP</sequence>
<keyword evidence="2" id="KW-0732">Signal</keyword>
<dbReference type="Proteomes" id="UP000620124">
    <property type="component" value="Unassembled WGS sequence"/>
</dbReference>
<organism evidence="3 4">
    <name type="scientific">Mycena venus</name>
    <dbReference type="NCBI Taxonomy" id="2733690"/>
    <lineage>
        <taxon>Eukaryota</taxon>
        <taxon>Fungi</taxon>
        <taxon>Dikarya</taxon>
        <taxon>Basidiomycota</taxon>
        <taxon>Agaricomycotina</taxon>
        <taxon>Agaricomycetes</taxon>
        <taxon>Agaricomycetidae</taxon>
        <taxon>Agaricales</taxon>
        <taxon>Marasmiineae</taxon>
        <taxon>Mycenaceae</taxon>
        <taxon>Mycena</taxon>
    </lineage>
</organism>
<comment type="caution">
    <text evidence="3">The sequence shown here is derived from an EMBL/GenBank/DDBJ whole genome shotgun (WGS) entry which is preliminary data.</text>
</comment>
<evidence type="ECO:0000256" key="2">
    <source>
        <dbReference type="SAM" id="SignalP"/>
    </source>
</evidence>
<dbReference type="EMBL" id="JACAZI010000007">
    <property type="protein sequence ID" value="KAF7356805.1"/>
    <property type="molecule type" value="Genomic_DNA"/>
</dbReference>
<name>A0A8H6Y9E4_9AGAR</name>
<keyword evidence="4" id="KW-1185">Reference proteome</keyword>
<evidence type="ECO:0000313" key="4">
    <source>
        <dbReference type="Proteomes" id="UP000620124"/>
    </source>
</evidence>
<gene>
    <name evidence="3" type="ORF">MVEN_01015800</name>
</gene>
<protein>
    <submittedName>
        <fullName evidence="3">Uncharacterized protein</fullName>
    </submittedName>
</protein>
<feature type="region of interest" description="Disordered" evidence="1">
    <location>
        <begin position="37"/>
        <end position="67"/>
    </location>
</feature>